<feature type="domain" description="Type I restriction modification DNA specificity" evidence="5">
    <location>
        <begin position="354"/>
        <end position="521"/>
    </location>
</feature>
<dbReference type="EMBL" id="VUMD01000008">
    <property type="protein sequence ID" value="MSS37035.1"/>
    <property type="molecule type" value="Genomic_DNA"/>
</dbReference>
<evidence type="ECO:0000256" key="3">
    <source>
        <dbReference type="ARBA" id="ARBA00023125"/>
    </source>
</evidence>
<dbReference type="Gene3D" id="3.90.220.20">
    <property type="entry name" value="DNA methylase specificity domains"/>
    <property type="match status" value="2"/>
</dbReference>
<accession>A0A7X2NLF0</accession>
<gene>
    <name evidence="6" type="ORF">FYJ39_10700</name>
</gene>
<feature type="domain" description="Type I restriction modification DNA specificity" evidence="5">
    <location>
        <begin position="120"/>
        <end position="263"/>
    </location>
</feature>
<sequence length="523" mass="58952">MDTKALRQKILDLAIRGKLVPQDPNDEPASVLLERIREQKKQMVKEGKLKAKDIKNDSVIFVGEDSLHYEKFADGSVKCIEDEIPFELPDGWAWARIFSITEDLPYGTVKKSMQTGLVAVLRMGNIQSGEIDYSDLVYSSDIDDIKKYTLVKNDLLFNRTNSAEWVGKTAIYRGNMPAIYAGYLIRVRAFIDSEYLNVVMNSSYAKAYCNSVKTDGVNQSNINAQKLGNFLVPIPSLVEQKRISSSIVEFIPRISMIQEEKEHIADLVLQTKSKILDLAIRGQLVPQNSDDEPASVLLERIRAEKEELIKQGKIKRDKKESVIFKGEDNSYYEKIGKTIKCIDTEISFEIPNSWLWCRLDSIGNWQTGSTPSRRNDEYYGGSIPWIKTGDLNNGYIIDIPEYITEKALNETAVKLIPAGTVLIAMYGATIGKVGITTCEATTNQACCACCNLYGVLSEYLFYYLQSQKENFINMAEGGAQPNISKEKIVATLIPVPPYEQQIQIINIIKIFNKHIESIEKSLN</sequence>
<dbReference type="RefSeq" id="WP_154472470.1">
    <property type="nucleotide sequence ID" value="NZ_VUMD01000008.1"/>
</dbReference>
<dbReference type="CDD" id="cd17524">
    <property type="entry name" value="RMtype1_S_EcoUTORF5051P-TRD2-CR2_like"/>
    <property type="match status" value="1"/>
</dbReference>
<proteinExistence type="inferred from homology"/>
<evidence type="ECO:0000313" key="7">
    <source>
        <dbReference type="Proteomes" id="UP000429958"/>
    </source>
</evidence>
<dbReference type="InterPro" id="IPR051212">
    <property type="entry name" value="Type-I_RE_S_subunit"/>
</dbReference>
<protein>
    <recommendedName>
        <fullName evidence="5">Type I restriction modification DNA specificity domain-containing protein</fullName>
    </recommendedName>
</protein>
<keyword evidence="3" id="KW-0238">DNA-binding</keyword>
<dbReference type="Pfam" id="PF01420">
    <property type="entry name" value="Methylase_S"/>
    <property type="match status" value="2"/>
</dbReference>
<dbReference type="PANTHER" id="PTHR43140">
    <property type="entry name" value="TYPE-1 RESTRICTION ENZYME ECOKI SPECIFICITY PROTEIN"/>
    <property type="match status" value="1"/>
</dbReference>
<dbReference type="AlphaFoldDB" id="A0A7X2NLF0"/>
<name>A0A7X2NLF0_9CLOT</name>
<dbReference type="GO" id="GO:0003677">
    <property type="term" value="F:DNA binding"/>
    <property type="evidence" value="ECO:0007669"/>
    <property type="project" value="UniProtKB-KW"/>
</dbReference>
<dbReference type="GO" id="GO:0009307">
    <property type="term" value="P:DNA restriction-modification system"/>
    <property type="evidence" value="ECO:0007669"/>
    <property type="project" value="UniProtKB-KW"/>
</dbReference>
<dbReference type="Proteomes" id="UP000429958">
    <property type="component" value="Unassembled WGS sequence"/>
</dbReference>
<evidence type="ECO:0000256" key="4">
    <source>
        <dbReference type="ARBA" id="ARBA00038652"/>
    </source>
</evidence>
<dbReference type="CDD" id="cd17515">
    <property type="entry name" value="RMtype1_S_MjaORF132P_Sau1132ORF3780P-TRD1-CR1_like"/>
    <property type="match status" value="1"/>
</dbReference>
<keyword evidence="2" id="KW-0680">Restriction system</keyword>
<comment type="subunit">
    <text evidence="4">The methyltransferase is composed of M and S polypeptides.</text>
</comment>
<keyword evidence="7" id="KW-1185">Reference proteome</keyword>
<evidence type="ECO:0000259" key="5">
    <source>
        <dbReference type="Pfam" id="PF01420"/>
    </source>
</evidence>
<comment type="caution">
    <text evidence="6">The sequence shown here is derived from an EMBL/GenBank/DDBJ whole genome shotgun (WGS) entry which is preliminary data.</text>
</comment>
<evidence type="ECO:0000313" key="6">
    <source>
        <dbReference type="EMBL" id="MSS37035.1"/>
    </source>
</evidence>
<comment type="similarity">
    <text evidence="1">Belongs to the type-I restriction system S methylase family.</text>
</comment>
<dbReference type="InterPro" id="IPR044946">
    <property type="entry name" value="Restrct_endonuc_typeI_TRD_sf"/>
</dbReference>
<evidence type="ECO:0000256" key="2">
    <source>
        <dbReference type="ARBA" id="ARBA00022747"/>
    </source>
</evidence>
<dbReference type="SUPFAM" id="SSF116734">
    <property type="entry name" value="DNA methylase specificity domain"/>
    <property type="match status" value="2"/>
</dbReference>
<reference evidence="6 7" key="1">
    <citation type="submission" date="2019-08" db="EMBL/GenBank/DDBJ databases">
        <title>In-depth cultivation of the pig gut microbiome towards novel bacterial diversity and tailored functional studies.</title>
        <authorList>
            <person name="Wylensek D."/>
            <person name="Hitch T.C.A."/>
            <person name="Clavel T."/>
        </authorList>
    </citation>
    <scope>NUCLEOTIDE SEQUENCE [LARGE SCALE GENOMIC DNA]</scope>
    <source>
        <strain evidence="6 7">WCA-389-WT-23D1</strain>
    </source>
</reference>
<dbReference type="InterPro" id="IPR000055">
    <property type="entry name" value="Restrct_endonuc_typeI_TRD"/>
</dbReference>
<organism evidence="6 7">
    <name type="scientific">Clostridium porci</name>
    <dbReference type="NCBI Taxonomy" id="2605778"/>
    <lineage>
        <taxon>Bacteria</taxon>
        <taxon>Bacillati</taxon>
        <taxon>Bacillota</taxon>
        <taxon>Clostridia</taxon>
        <taxon>Eubacteriales</taxon>
        <taxon>Clostridiaceae</taxon>
        <taxon>Clostridium</taxon>
    </lineage>
</organism>
<dbReference type="PANTHER" id="PTHR43140:SF1">
    <property type="entry name" value="TYPE I RESTRICTION ENZYME ECOKI SPECIFICITY SUBUNIT"/>
    <property type="match status" value="1"/>
</dbReference>
<evidence type="ECO:0000256" key="1">
    <source>
        <dbReference type="ARBA" id="ARBA00010923"/>
    </source>
</evidence>